<reference evidence="7" key="1">
    <citation type="submission" date="2021-05" db="EMBL/GenBank/DDBJ databases">
        <title>Complete genome sequence of the cellulolytic planctomycete Telmatocola sphagniphila SP2T and characterization of the first cellulase from planctomycetes.</title>
        <authorList>
            <person name="Rakitin A.L."/>
            <person name="Beletsky A.V."/>
            <person name="Naumoff D.G."/>
            <person name="Kulichevskaya I.S."/>
            <person name="Mardanov A.V."/>
            <person name="Ravin N.V."/>
            <person name="Dedysh S.N."/>
        </authorList>
    </citation>
    <scope>NUCLEOTIDE SEQUENCE</scope>
    <source>
        <strain evidence="7">SP2T</strain>
    </source>
</reference>
<dbReference type="InterPro" id="IPR017441">
    <property type="entry name" value="Protein_kinase_ATP_BS"/>
</dbReference>
<dbReference type="PROSITE" id="PS00107">
    <property type="entry name" value="PROTEIN_KINASE_ATP"/>
    <property type="match status" value="1"/>
</dbReference>
<accession>A0A8E6B603</accession>
<evidence type="ECO:0000256" key="1">
    <source>
        <dbReference type="ARBA" id="ARBA00022679"/>
    </source>
</evidence>
<dbReference type="Gene3D" id="3.30.200.20">
    <property type="entry name" value="Phosphorylase Kinase, domain 1"/>
    <property type="match status" value="1"/>
</dbReference>
<keyword evidence="4 5" id="KW-0067">ATP-binding</keyword>
<keyword evidence="3 7" id="KW-0418">Kinase</keyword>
<dbReference type="InterPro" id="IPR008271">
    <property type="entry name" value="Ser/Thr_kinase_AS"/>
</dbReference>
<organism evidence="7 8">
    <name type="scientific">Telmatocola sphagniphila</name>
    <dbReference type="NCBI Taxonomy" id="1123043"/>
    <lineage>
        <taxon>Bacteria</taxon>
        <taxon>Pseudomonadati</taxon>
        <taxon>Planctomycetota</taxon>
        <taxon>Planctomycetia</taxon>
        <taxon>Gemmatales</taxon>
        <taxon>Gemmataceae</taxon>
    </lineage>
</organism>
<dbReference type="SMART" id="SM00220">
    <property type="entry name" value="S_TKc"/>
    <property type="match status" value="1"/>
</dbReference>
<evidence type="ECO:0000313" key="7">
    <source>
        <dbReference type="EMBL" id="QVL32532.1"/>
    </source>
</evidence>
<gene>
    <name evidence="7" type="ORF">KIH39_01030</name>
</gene>
<dbReference type="InterPro" id="IPR000719">
    <property type="entry name" value="Prot_kinase_dom"/>
</dbReference>
<keyword evidence="2 5" id="KW-0547">Nucleotide-binding</keyword>
<dbReference type="PROSITE" id="PS50011">
    <property type="entry name" value="PROTEIN_KINASE_DOM"/>
    <property type="match status" value="1"/>
</dbReference>
<feature type="binding site" evidence="5">
    <location>
        <position position="39"/>
    </location>
    <ligand>
        <name>ATP</name>
        <dbReference type="ChEBI" id="CHEBI:30616"/>
    </ligand>
</feature>
<dbReference type="RefSeq" id="WP_213497424.1">
    <property type="nucleotide sequence ID" value="NZ_CP074694.1"/>
</dbReference>
<dbReference type="GO" id="GO:0005524">
    <property type="term" value="F:ATP binding"/>
    <property type="evidence" value="ECO:0007669"/>
    <property type="project" value="UniProtKB-UniRule"/>
</dbReference>
<dbReference type="KEGG" id="tsph:KIH39_01030"/>
<evidence type="ECO:0000256" key="2">
    <source>
        <dbReference type="ARBA" id="ARBA00022741"/>
    </source>
</evidence>
<evidence type="ECO:0000256" key="4">
    <source>
        <dbReference type="ARBA" id="ARBA00022840"/>
    </source>
</evidence>
<dbReference type="CDD" id="cd14014">
    <property type="entry name" value="STKc_PknB_like"/>
    <property type="match status" value="1"/>
</dbReference>
<dbReference type="SUPFAM" id="SSF56112">
    <property type="entry name" value="Protein kinase-like (PK-like)"/>
    <property type="match status" value="1"/>
</dbReference>
<keyword evidence="8" id="KW-1185">Reference proteome</keyword>
<dbReference type="PANTHER" id="PTHR43289:SF6">
    <property type="entry name" value="SERINE_THREONINE-PROTEIN KINASE NEKL-3"/>
    <property type="match status" value="1"/>
</dbReference>
<sequence>MIGRVFMGRYEAVRLLGEGGMGKVYLAHQLDLNRQVVIKVMHEHVAADPIFRERFQRETMLMARFQHPNAVTLYDASLTDGPCIVMEYVKGLNLDLLLQKNNRFSPGRVGRIIGQLCEVLQAAHDNGMIHRDLKPSNLMIVDFDSPRERLKVMDFGLAKLTYSASLEEIKENNLSGSNFEFALGTPGYICPEQVRGDSVDHRGDLYSVGVIMYELLTGRLPFSSASIMDMMIAHATDVPPSFKDIGLGRQIPSIIEDVVMRCLEKDPNRRPQCARDLAEEYETAVAIVESGMESKLENQPPPGMQKPVDPLAFVQDPTTIAYVMEAWMPESIALIKLRGYASDNYGNVLESVPGHIRLEINPGAPPRSSWSSLFGRKPEHLNVELNLRNADTGRANNLFIQVVFRPNHISQLQDPVWRSRCSSAFVELRSYLMGK</sequence>
<evidence type="ECO:0000313" key="8">
    <source>
        <dbReference type="Proteomes" id="UP000676194"/>
    </source>
</evidence>
<name>A0A8E6B603_9BACT</name>
<feature type="domain" description="Protein kinase" evidence="6">
    <location>
        <begin position="10"/>
        <end position="282"/>
    </location>
</feature>
<dbReference type="Pfam" id="PF00069">
    <property type="entry name" value="Pkinase"/>
    <property type="match status" value="1"/>
</dbReference>
<proteinExistence type="predicted"/>
<evidence type="ECO:0000259" key="6">
    <source>
        <dbReference type="PROSITE" id="PS50011"/>
    </source>
</evidence>
<dbReference type="EMBL" id="CP074694">
    <property type="protein sequence ID" value="QVL32532.1"/>
    <property type="molecule type" value="Genomic_DNA"/>
</dbReference>
<dbReference type="Gene3D" id="1.10.510.10">
    <property type="entry name" value="Transferase(Phosphotransferase) domain 1"/>
    <property type="match status" value="1"/>
</dbReference>
<dbReference type="AlphaFoldDB" id="A0A8E6B603"/>
<keyword evidence="7" id="KW-0723">Serine/threonine-protein kinase</keyword>
<dbReference type="PANTHER" id="PTHR43289">
    <property type="entry name" value="MITOGEN-ACTIVATED PROTEIN KINASE KINASE KINASE 20-RELATED"/>
    <property type="match status" value="1"/>
</dbReference>
<protein>
    <submittedName>
        <fullName evidence="7">Serine/threonine protein kinase</fullName>
    </submittedName>
</protein>
<keyword evidence="1" id="KW-0808">Transferase</keyword>
<dbReference type="PROSITE" id="PS00108">
    <property type="entry name" value="PROTEIN_KINASE_ST"/>
    <property type="match status" value="1"/>
</dbReference>
<evidence type="ECO:0000256" key="3">
    <source>
        <dbReference type="ARBA" id="ARBA00022777"/>
    </source>
</evidence>
<dbReference type="GO" id="GO:0004674">
    <property type="term" value="F:protein serine/threonine kinase activity"/>
    <property type="evidence" value="ECO:0007669"/>
    <property type="project" value="UniProtKB-KW"/>
</dbReference>
<dbReference type="Proteomes" id="UP000676194">
    <property type="component" value="Chromosome"/>
</dbReference>
<dbReference type="InterPro" id="IPR011009">
    <property type="entry name" value="Kinase-like_dom_sf"/>
</dbReference>
<evidence type="ECO:0000256" key="5">
    <source>
        <dbReference type="PROSITE-ProRule" id="PRU10141"/>
    </source>
</evidence>